<accession>A0A7L3JYQ9</accession>
<keyword evidence="9" id="KW-0418">Kinase</keyword>
<evidence type="ECO:0000256" key="4">
    <source>
        <dbReference type="ARBA" id="ARBA00012425"/>
    </source>
</evidence>
<dbReference type="PROSITE" id="PS00108">
    <property type="entry name" value="PROTEIN_KINASE_ST"/>
    <property type="match status" value="1"/>
</dbReference>
<keyword evidence="8" id="KW-0547">Nucleotide-binding</keyword>
<evidence type="ECO:0000256" key="6">
    <source>
        <dbReference type="ARBA" id="ARBA00022527"/>
    </source>
</evidence>
<keyword evidence="10" id="KW-0067">ATP-binding</keyword>
<evidence type="ECO:0000259" key="15">
    <source>
        <dbReference type="PROSITE" id="PS50011"/>
    </source>
</evidence>
<dbReference type="SMART" id="SM00220">
    <property type="entry name" value="S_TKc"/>
    <property type="match status" value="1"/>
</dbReference>
<dbReference type="SUPFAM" id="SSF56112">
    <property type="entry name" value="Protein kinase-like (PK-like)"/>
    <property type="match status" value="1"/>
</dbReference>
<dbReference type="CDD" id="cd07846">
    <property type="entry name" value="STKc_CDKL2_3"/>
    <property type="match status" value="1"/>
</dbReference>
<feature type="non-terminal residue" evidence="16">
    <location>
        <position position="1"/>
    </location>
</feature>
<dbReference type="GO" id="GO:0005737">
    <property type="term" value="C:cytoplasm"/>
    <property type="evidence" value="ECO:0007669"/>
    <property type="project" value="UniProtKB-SubCell"/>
</dbReference>
<dbReference type="FunFam" id="3.30.200.20:FF:000049">
    <property type="entry name" value="cyclin-dependent kinase-like 1 isoform X1"/>
    <property type="match status" value="1"/>
</dbReference>
<keyword evidence="5" id="KW-0963">Cytoplasm</keyword>
<evidence type="ECO:0000256" key="14">
    <source>
        <dbReference type="ARBA" id="ARBA00048367"/>
    </source>
</evidence>
<dbReference type="OrthoDB" id="548217at2759"/>
<evidence type="ECO:0000256" key="10">
    <source>
        <dbReference type="ARBA" id="ARBA00022840"/>
    </source>
</evidence>
<evidence type="ECO:0000256" key="9">
    <source>
        <dbReference type="ARBA" id="ARBA00022777"/>
    </source>
</evidence>
<dbReference type="EMBL" id="VZTZ01005671">
    <property type="protein sequence ID" value="NXU34799.1"/>
    <property type="molecule type" value="Genomic_DNA"/>
</dbReference>
<feature type="domain" description="Protein kinase" evidence="15">
    <location>
        <begin position="4"/>
        <end position="287"/>
    </location>
</feature>
<comment type="similarity">
    <text evidence="3">Belongs to the protein kinase superfamily. CMGC Ser/Thr protein kinase family. CDC2/CDKX subfamily.</text>
</comment>
<evidence type="ECO:0000256" key="5">
    <source>
        <dbReference type="ARBA" id="ARBA00022490"/>
    </source>
</evidence>
<evidence type="ECO:0000313" key="17">
    <source>
        <dbReference type="Proteomes" id="UP000525319"/>
    </source>
</evidence>
<dbReference type="AlphaFoldDB" id="A0A7L3JYQ9"/>
<dbReference type="GO" id="GO:0005634">
    <property type="term" value="C:nucleus"/>
    <property type="evidence" value="ECO:0007669"/>
    <property type="project" value="UniProtKB-SubCell"/>
</dbReference>
<protein>
    <recommendedName>
        <fullName evidence="12">Cyclin-dependent kinase-like 2</fullName>
        <ecNumber evidence="4">2.7.11.22</ecNumber>
    </recommendedName>
</protein>
<name>A0A7L3JYQ9_9PASS</name>
<evidence type="ECO:0000256" key="7">
    <source>
        <dbReference type="ARBA" id="ARBA00022679"/>
    </source>
</evidence>
<dbReference type="PROSITE" id="PS50011">
    <property type="entry name" value="PROTEIN_KINASE_DOM"/>
    <property type="match status" value="1"/>
</dbReference>
<dbReference type="PANTHER" id="PTHR24056">
    <property type="entry name" value="CELL DIVISION PROTEIN KINASE"/>
    <property type="match status" value="1"/>
</dbReference>
<dbReference type="InterPro" id="IPR000719">
    <property type="entry name" value="Prot_kinase_dom"/>
</dbReference>
<evidence type="ECO:0000256" key="1">
    <source>
        <dbReference type="ARBA" id="ARBA00004123"/>
    </source>
</evidence>
<evidence type="ECO:0000256" key="13">
    <source>
        <dbReference type="ARBA" id="ARBA00047811"/>
    </source>
</evidence>
<organism evidence="16 17">
    <name type="scientific">Drymodes brunneopygia</name>
    <dbReference type="NCBI Taxonomy" id="626378"/>
    <lineage>
        <taxon>Eukaryota</taxon>
        <taxon>Metazoa</taxon>
        <taxon>Chordata</taxon>
        <taxon>Craniata</taxon>
        <taxon>Vertebrata</taxon>
        <taxon>Euteleostomi</taxon>
        <taxon>Archelosauria</taxon>
        <taxon>Archosauria</taxon>
        <taxon>Dinosauria</taxon>
        <taxon>Saurischia</taxon>
        <taxon>Theropoda</taxon>
        <taxon>Coelurosauria</taxon>
        <taxon>Aves</taxon>
        <taxon>Neognathae</taxon>
        <taxon>Neoaves</taxon>
        <taxon>Telluraves</taxon>
        <taxon>Australaves</taxon>
        <taxon>Passeriformes</taxon>
        <taxon>Petroicidae</taxon>
        <taxon>Drymodes</taxon>
    </lineage>
</organism>
<gene>
    <name evidence="16" type="primary">Cdkl2</name>
    <name evidence="16" type="ORF">DRYBRU_R10073</name>
</gene>
<evidence type="ECO:0000256" key="8">
    <source>
        <dbReference type="ARBA" id="ARBA00022741"/>
    </source>
</evidence>
<comment type="subcellular location">
    <subcellularLocation>
        <location evidence="2">Cytoplasm</location>
    </subcellularLocation>
    <subcellularLocation>
        <location evidence="1">Nucleus</location>
    </subcellularLocation>
</comment>
<keyword evidence="7" id="KW-0808">Transferase</keyword>
<evidence type="ECO:0000256" key="11">
    <source>
        <dbReference type="ARBA" id="ARBA00023242"/>
    </source>
</evidence>
<dbReference type="Proteomes" id="UP000525319">
    <property type="component" value="Unassembled WGS sequence"/>
</dbReference>
<proteinExistence type="inferred from homology"/>
<reference evidence="16 17" key="1">
    <citation type="submission" date="2019-09" db="EMBL/GenBank/DDBJ databases">
        <title>Bird 10,000 Genomes (B10K) Project - Family phase.</title>
        <authorList>
            <person name="Zhang G."/>
        </authorList>
    </citation>
    <scope>NUCLEOTIDE SEQUENCE [LARGE SCALE GENOMIC DNA]</scope>
    <source>
        <strain evidence="16">B10K-DU-030-03</strain>
    </source>
</reference>
<comment type="caution">
    <text evidence="16">The sequence shown here is derived from an EMBL/GenBank/DDBJ whole genome shotgun (WGS) entry which is preliminary data.</text>
</comment>
<dbReference type="Gene3D" id="3.30.200.20">
    <property type="entry name" value="Phosphorylase Kinase, domain 1"/>
    <property type="match status" value="1"/>
</dbReference>
<dbReference type="FunFam" id="1.10.510.10:FF:000261">
    <property type="entry name" value="cyclin-dependent kinase-like 2 isoform X2"/>
    <property type="match status" value="1"/>
</dbReference>
<comment type="catalytic activity">
    <reaction evidence="13">
        <text>L-threonyl-[protein] + ATP = O-phospho-L-threonyl-[protein] + ADP + H(+)</text>
        <dbReference type="Rhea" id="RHEA:46608"/>
        <dbReference type="Rhea" id="RHEA-COMP:11060"/>
        <dbReference type="Rhea" id="RHEA-COMP:11605"/>
        <dbReference type="ChEBI" id="CHEBI:15378"/>
        <dbReference type="ChEBI" id="CHEBI:30013"/>
        <dbReference type="ChEBI" id="CHEBI:30616"/>
        <dbReference type="ChEBI" id="CHEBI:61977"/>
        <dbReference type="ChEBI" id="CHEBI:456216"/>
        <dbReference type="EC" id="2.7.11.22"/>
    </reaction>
</comment>
<dbReference type="InterPro" id="IPR050108">
    <property type="entry name" value="CDK"/>
</dbReference>
<comment type="catalytic activity">
    <reaction evidence="14">
        <text>L-seryl-[protein] + ATP = O-phospho-L-seryl-[protein] + ADP + H(+)</text>
        <dbReference type="Rhea" id="RHEA:17989"/>
        <dbReference type="Rhea" id="RHEA-COMP:9863"/>
        <dbReference type="Rhea" id="RHEA-COMP:11604"/>
        <dbReference type="ChEBI" id="CHEBI:15378"/>
        <dbReference type="ChEBI" id="CHEBI:29999"/>
        <dbReference type="ChEBI" id="CHEBI:30616"/>
        <dbReference type="ChEBI" id="CHEBI:83421"/>
        <dbReference type="ChEBI" id="CHEBI:456216"/>
        <dbReference type="EC" id="2.7.11.22"/>
    </reaction>
</comment>
<keyword evidence="6" id="KW-0723">Serine/threonine-protein kinase</keyword>
<dbReference type="EC" id="2.7.11.22" evidence="4"/>
<dbReference type="Pfam" id="PF00069">
    <property type="entry name" value="Pkinase"/>
    <property type="match status" value="1"/>
</dbReference>
<dbReference type="PANTHER" id="PTHR24056:SF241">
    <property type="entry name" value="CYCLIN-DEPENDENT KINASE-LIKE 2"/>
    <property type="match status" value="1"/>
</dbReference>
<dbReference type="InterPro" id="IPR011009">
    <property type="entry name" value="Kinase-like_dom_sf"/>
</dbReference>
<evidence type="ECO:0000313" key="16">
    <source>
        <dbReference type="EMBL" id="NXU34799.1"/>
    </source>
</evidence>
<dbReference type="GO" id="GO:0005524">
    <property type="term" value="F:ATP binding"/>
    <property type="evidence" value="ECO:0007669"/>
    <property type="project" value="UniProtKB-KW"/>
</dbReference>
<evidence type="ECO:0000256" key="3">
    <source>
        <dbReference type="ARBA" id="ARBA00006485"/>
    </source>
</evidence>
<dbReference type="Gene3D" id="1.10.510.10">
    <property type="entry name" value="Transferase(Phosphotransferase) domain 1"/>
    <property type="match status" value="1"/>
</dbReference>
<feature type="non-terminal residue" evidence="16">
    <location>
        <position position="562"/>
    </location>
</feature>
<sequence length="562" mass="64315">MDRYQVLRLMGEGSYGVVTKCRNRETGRIVAVKKFLEGEDDAAVRKIALREIKLLKQLRHENLVNLLDVCKRKKRWYLVFEFVDHTVLDDLEASPNGLDYDMVRKYLFQIMRGIAFCHSHNIIHRDIKPENILVSQSGVVKLCDFGFARPLATSGEVYTDYVATRWYRAPELLVGDTKYGRPVDVWAVGSLITEMLTGKPLFPGDSDIDQLFHITQCLGNLIPRQQELFYKNPLFAGMKLPEVRERESLEKRYPKLPPAALDLAKECLQIDPDKRPSFTELLQGDFFNKDGFAQRFTQELKQMIQKDARDHQFQRKSKIGKRDKDDILEERGLISVQDFSMGLWNKDGKLIKTKPSKADTERADRYSRLGCLYDSVINPFKFSPQTNLKDSTSSLDYAKNPGTVIPPIIHNFSPTFGVGSVPGSLNYRLDEKSKKYLKPLLKAQKPSPVGRCNVTLTPVSCLWFLCPCLLVTNEKLILQASKKKWEFPKTDVRLPELNHLPELRGAEARHRRFLRKENRTFAESQVPSLAAIELHNSSLASQQLSGTLMPDASEANFPRVEH</sequence>
<keyword evidence="11" id="KW-0539">Nucleus</keyword>
<dbReference type="InterPro" id="IPR008271">
    <property type="entry name" value="Ser/Thr_kinase_AS"/>
</dbReference>
<evidence type="ECO:0000256" key="12">
    <source>
        <dbReference type="ARBA" id="ARBA00039642"/>
    </source>
</evidence>
<keyword evidence="17" id="KW-1185">Reference proteome</keyword>
<dbReference type="GO" id="GO:0004693">
    <property type="term" value="F:cyclin-dependent protein serine/threonine kinase activity"/>
    <property type="evidence" value="ECO:0007669"/>
    <property type="project" value="UniProtKB-EC"/>
</dbReference>
<evidence type="ECO:0000256" key="2">
    <source>
        <dbReference type="ARBA" id="ARBA00004496"/>
    </source>
</evidence>